<evidence type="ECO:0000256" key="1">
    <source>
        <dbReference type="SAM" id="SignalP"/>
    </source>
</evidence>
<evidence type="ECO:0000313" key="4">
    <source>
        <dbReference type="Proteomes" id="UP000070328"/>
    </source>
</evidence>
<accession>A0A135S7J7</accession>
<evidence type="ECO:0000259" key="2">
    <source>
        <dbReference type="PROSITE" id="PS50181"/>
    </source>
</evidence>
<dbReference type="OrthoDB" id="3692147at2759"/>
<name>A0A135S7J7_9PEZI</name>
<dbReference type="InterPro" id="IPR036047">
    <property type="entry name" value="F-box-like_dom_sf"/>
</dbReference>
<organism evidence="3 4">
    <name type="scientific">Colletotrichum simmondsii</name>
    <dbReference type="NCBI Taxonomy" id="703756"/>
    <lineage>
        <taxon>Eukaryota</taxon>
        <taxon>Fungi</taxon>
        <taxon>Dikarya</taxon>
        <taxon>Ascomycota</taxon>
        <taxon>Pezizomycotina</taxon>
        <taxon>Sordariomycetes</taxon>
        <taxon>Hypocreomycetidae</taxon>
        <taxon>Glomerellales</taxon>
        <taxon>Glomerellaceae</taxon>
        <taxon>Colletotrichum</taxon>
        <taxon>Colletotrichum acutatum species complex</taxon>
    </lineage>
</organism>
<reference evidence="3 4" key="1">
    <citation type="submission" date="2014-02" db="EMBL/GenBank/DDBJ databases">
        <title>The genome sequence of Colletotrichum simmondsii CBS122122.</title>
        <authorList>
            <person name="Baroncelli R."/>
            <person name="Thon M.R."/>
        </authorList>
    </citation>
    <scope>NUCLEOTIDE SEQUENCE [LARGE SCALE GENOMIC DNA]</scope>
    <source>
        <strain evidence="3 4">CBS122122</strain>
    </source>
</reference>
<comment type="caution">
    <text evidence="3">The sequence shown here is derived from an EMBL/GenBank/DDBJ whole genome shotgun (WGS) entry which is preliminary data.</text>
</comment>
<feature type="domain" description="F-box" evidence="2">
    <location>
        <begin position="135"/>
        <end position="180"/>
    </location>
</feature>
<proteinExistence type="predicted"/>
<dbReference type="SUPFAM" id="SSF81383">
    <property type="entry name" value="F-box domain"/>
    <property type="match status" value="1"/>
</dbReference>
<gene>
    <name evidence="3" type="ORF">CSIM01_09486</name>
</gene>
<dbReference type="EMBL" id="JFBX01000659">
    <property type="protein sequence ID" value="KXH31811.1"/>
    <property type="molecule type" value="Genomic_DNA"/>
</dbReference>
<keyword evidence="4" id="KW-1185">Reference proteome</keyword>
<keyword evidence="1" id="KW-0732">Signal</keyword>
<protein>
    <recommendedName>
        <fullName evidence="2">F-box domain-containing protein</fullName>
    </recommendedName>
</protein>
<dbReference type="PROSITE" id="PS50181">
    <property type="entry name" value="FBOX"/>
    <property type="match status" value="1"/>
</dbReference>
<sequence>MGLLCVLFVGLCGLVKDSVEKWMNTKPVEVSAETANSSTVLSEAKYSGHLESDKAQEASQVTNQTNTPSIETISSRIVSPRAKSSSQLALREIQKAPEVADHTTISQIERTETQTITPSSGPSSWEIGFDRNLRRSLLIGLPDELLLRIMQRLNIVDMYMLRQVSFTFWRIYQDEMFADFHCPIEKDKRQVFKQRILGFASPAQLGGRCPTSRDYADLSTAPSFCSAPSADIDTQNCIFLINKETSPPQHANVLDLKEWPEFALISRYRHLLFAGQS</sequence>
<dbReference type="Proteomes" id="UP000070328">
    <property type="component" value="Unassembled WGS sequence"/>
</dbReference>
<feature type="signal peptide" evidence="1">
    <location>
        <begin position="1"/>
        <end position="17"/>
    </location>
</feature>
<evidence type="ECO:0000313" key="3">
    <source>
        <dbReference type="EMBL" id="KXH31811.1"/>
    </source>
</evidence>
<dbReference type="InterPro" id="IPR001810">
    <property type="entry name" value="F-box_dom"/>
</dbReference>
<feature type="chain" id="PRO_5007801799" description="F-box domain-containing protein" evidence="1">
    <location>
        <begin position="18"/>
        <end position="277"/>
    </location>
</feature>
<dbReference type="AlphaFoldDB" id="A0A135S7J7"/>
<dbReference type="Pfam" id="PF00646">
    <property type="entry name" value="F-box"/>
    <property type="match status" value="1"/>
</dbReference>